<gene>
    <name evidence="1" type="ORF">LOC62_01G000991</name>
</gene>
<dbReference type="GeneID" id="87804249"/>
<keyword evidence="2" id="KW-1185">Reference proteome</keyword>
<name>A0AAF1BFF8_9TREE</name>
<dbReference type="RefSeq" id="XP_062623444.1">
    <property type="nucleotide sequence ID" value="XM_062767460.1"/>
</dbReference>
<proteinExistence type="predicted"/>
<reference evidence="1" key="1">
    <citation type="submission" date="2023-10" db="EMBL/GenBank/DDBJ databases">
        <authorList>
            <person name="Noh H."/>
        </authorList>
    </citation>
    <scope>NUCLEOTIDE SEQUENCE</scope>
    <source>
        <strain evidence="1">DUCC4014</strain>
    </source>
</reference>
<dbReference type="EMBL" id="CP086714">
    <property type="protein sequence ID" value="WOO77412.1"/>
    <property type="molecule type" value="Genomic_DNA"/>
</dbReference>
<evidence type="ECO:0000313" key="1">
    <source>
        <dbReference type="EMBL" id="WOO77412.1"/>
    </source>
</evidence>
<sequence>MEVISLYWMDIGVDCWELNPQDLSWLDEFDEVPFSDLPELFDTGKAIATKPAPPSLPRRVMVEQRPEVEDWNIEAPVGRNRSRYTLSGVSNPSKSQHFIIDPAFLDRCASRLEQHDSRYAQSPATHPTHEFGGPSIGCFAGGLVK</sequence>
<dbReference type="AlphaFoldDB" id="A0AAF1BFF8"/>
<accession>A0AAF1BFF8</accession>
<protein>
    <submittedName>
        <fullName evidence="1">Uncharacterized protein</fullName>
    </submittedName>
</protein>
<organism evidence="1 2">
    <name type="scientific">Vanrija pseudolonga</name>
    <dbReference type="NCBI Taxonomy" id="143232"/>
    <lineage>
        <taxon>Eukaryota</taxon>
        <taxon>Fungi</taxon>
        <taxon>Dikarya</taxon>
        <taxon>Basidiomycota</taxon>
        <taxon>Agaricomycotina</taxon>
        <taxon>Tremellomycetes</taxon>
        <taxon>Trichosporonales</taxon>
        <taxon>Trichosporonaceae</taxon>
        <taxon>Vanrija</taxon>
    </lineage>
</organism>
<dbReference type="Proteomes" id="UP000827549">
    <property type="component" value="Chromosome 1"/>
</dbReference>
<evidence type="ECO:0000313" key="2">
    <source>
        <dbReference type="Proteomes" id="UP000827549"/>
    </source>
</evidence>